<comment type="cofactor">
    <cofactor evidence="1">
        <name>Zn(2+)</name>
        <dbReference type="ChEBI" id="CHEBI:29105"/>
    </cofactor>
</comment>
<dbReference type="PANTHER" id="PTHR35864">
    <property type="entry name" value="ZINC METALLOPROTEASE MJ0611-RELATED"/>
    <property type="match status" value="1"/>
</dbReference>
<keyword evidence="5 15" id="KW-0645">Protease</keyword>
<dbReference type="GO" id="GO:0046872">
    <property type="term" value="F:metal ion binding"/>
    <property type="evidence" value="ECO:0007669"/>
    <property type="project" value="UniProtKB-KW"/>
</dbReference>
<keyword evidence="7" id="KW-0479">Metal-binding</keyword>
<name>A0A2J0LG44_9BACT</name>
<evidence type="ECO:0000256" key="10">
    <source>
        <dbReference type="ARBA" id="ARBA00022989"/>
    </source>
</evidence>
<dbReference type="GO" id="GO:0005886">
    <property type="term" value="C:plasma membrane"/>
    <property type="evidence" value="ECO:0007669"/>
    <property type="project" value="UniProtKB-SubCell"/>
</dbReference>
<evidence type="ECO:0000256" key="13">
    <source>
        <dbReference type="SAM" id="Phobius"/>
    </source>
</evidence>
<dbReference type="Proteomes" id="UP000231267">
    <property type="component" value="Unassembled WGS sequence"/>
</dbReference>
<feature type="transmembrane region" description="Helical" evidence="13">
    <location>
        <begin position="122"/>
        <end position="143"/>
    </location>
</feature>
<organism evidence="15 16">
    <name type="scientific">Candidatus Taenaricola geysiri</name>
    <dbReference type="NCBI Taxonomy" id="1974752"/>
    <lineage>
        <taxon>Bacteria</taxon>
        <taxon>Pseudomonadati</taxon>
        <taxon>Candidatus Omnitrophota</taxon>
        <taxon>Candidatus Taenaricola</taxon>
    </lineage>
</organism>
<dbReference type="CDD" id="cd06158">
    <property type="entry name" value="S2P-M50_like_1"/>
    <property type="match status" value="1"/>
</dbReference>
<feature type="transmembrane region" description="Helical" evidence="13">
    <location>
        <begin position="6"/>
        <end position="26"/>
    </location>
</feature>
<dbReference type="EMBL" id="PFGP01000027">
    <property type="protein sequence ID" value="PIW66822.1"/>
    <property type="molecule type" value="Genomic_DNA"/>
</dbReference>
<evidence type="ECO:0000256" key="7">
    <source>
        <dbReference type="ARBA" id="ARBA00022723"/>
    </source>
</evidence>
<dbReference type="InterPro" id="IPR052348">
    <property type="entry name" value="Metallopeptidase_M50B"/>
</dbReference>
<reference evidence="15 16" key="1">
    <citation type="submission" date="2017-09" db="EMBL/GenBank/DDBJ databases">
        <title>Depth-based differentiation of microbial function through sediment-hosted aquifers and enrichment of novel symbionts in the deep terrestrial subsurface.</title>
        <authorList>
            <person name="Probst A.J."/>
            <person name="Ladd B."/>
            <person name="Jarett J.K."/>
            <person name="Geller-Mcgrath D.E."/>
            <person name="Sieber C.M."/>
            <person name="Emerson J.B."/>
            <person name="Anantharaman K."/>
            <person name="Thomas B.C."/>
            <person name="Malmstrom R."/>
            <person name="Stieglmeier M."/>
            <person name="Klingl A."/>
            <person name="Woyke T."/>
            <person name="Ryan C.M."/>
            <person name="Banfield J.F."/>
        </authorList>
    </citation>
    <scope>NUCLEOTIDE SEQUENCE [LARGE SCALE GENOMIC DNA]</scope>
    <source>
        <strain evidence="15">CG12_big_fil_rev_8_21_14_0_65_43_15</strain>
    </source>
</reference>
<protein>
    <submittedName>
        <fullName evidence="15">Site-2 protease family protein</fullName>
    </submittedName>
</protein>
<keyword evidence="9" id="KW-0862">Zinc</keyword>
<evidence type="ECO:0000256" key="11">
    <source>
        <dbReference type="ARBA" id="ARBA00023049"/>
    </source>
</evidence>
<dbReference type="GO" id="GO:0006508">
    <property type="term" value="P:proteolysis"/>
    <property type="evidence" value="ECO:0007669"/>
    <property type="project" value="UniProtKB-KW"/>
</dbReference>
<accession>A0A2J0LG44</accession>
<feature type="domain" description="Peptidase M50" evidence="14">
    <location>
        <begin position="125"/>
        <end position="180"/>
    </location>
</feature>
<keyword evidence="8" id="KW-0378">Hydrolase</keyword>
<dbReference type="GO" id="GO:0008237">
    <property type="term" value="F:metallopeptidase activity"/>
    <property type="evidence" value="ECO:0007669"/>
    <property type="project" value="UniProtKB-KW"/>
</dbReference>
<evidence type="ECO:0000256" key="1">
    <source>
        <dbReference type="ARBA" id="ARBA00001947"/>
    </source>
</evidence>
<evidence type="ECO:0000256" key="8">
    <source>
        <dbReference type="ARBA" id="ARBA00022801"/>
    </source>
</evidence>
<dbReference type="AlphaFoldDB" id="A0A2J0LG44"/>
<feature type="transmembrane region" description="Helical" evidence="13">
    <location>
        <begin position="47"/>
        <end position="70"/>
    </location>
</feature>
<dbReference type="Pfam" id="PF02163">
    <property type="entry name" value="Peptidase_M50"/>
    <property type="match status" value="1"/>
</dbReference>
<evidence type="ECO:0000256" key="5">
    <source>
        <dbReference type="ARBA" id="ARBA00022670"/>
    </source>
</evidence>
<evidence type="ECO:0000256" key="12">
    <source>
        <dbReference type="ARBA" id="ARBA00023136"/>
    </source>
</evidence>
<gene>
    <name evidence="15" type="ORF">COW11_01295</name>
</gene>
<keyword evidence="6 13" id="KW-0812">Transmembrane</keyword>
<feature type="transmembrane region" description="Helical" evidence="13">
    <location>
        <begin position="172"/>
        <end position="198"/>
    </location>
</feature>
<evidence type="ECO:0000313" key="15">
    <source>
        <dbReference type="EMBL" id="PIW66822.1"/>
    </source>
</evidence>
<keyword evidence="12 13" id="KW-0472">Membrane</keyword>
<proteinExistence type="inferred from homology"/>
<evidence type="ECO:0000256" key="3">
    <source>
        <dbReference type="ARBA" id="ARBA00007931"/>
    </source>
</evidence>
<comment type="caution">
    <text evidence="15">The sequence shown here is derived from an EMBL/GenBank/DDBJ whole genome shotgun (WGS) entry which is preliminary data.</text>
</comment>
<evidence type="ECO:0000256" key="9">
    <source>
        <dbReference type="ARBA" id="ARBA00022833"/>
    </source>
</evidence>
<evidence type="ECO:0000256" key="6">
    <source>
        <dbReference type="ARBA" id="ARBA00022692"/>
    </source>
</evidence>
<dbReference type="PANTHER" id="PTHR35864:SF1">
    <property type="entry name" value="ZINC METALLOPROTEASE YWHC-RELATED"/>
    <property type="match status" value="1"/>
</dbReference>
<keyword evidence="4" id="KW-1003">Cell membrane</keyword>
<evidence type="ECO:0000256" key="2">
    <source>
        <dbReference type="ARBA" id="ARBA00004651"/>
    </source>
</evidence>
<dbReference type="InterPro" id="IPR008915">
    <property type="entry name" value="Peptidase_M50"/>
</dbReference>
<comment type="subcellular location">
    <subcellularLocation>
        <location evidence="2">Cell membrane</location>
        <topology evidence="2">Multi-pass membrane protein</topology>
    </subcellularLocation>
</comment>
<evidence type="ECO:0000256" key="4">
    <source>
        <dbReference type="ARBA" id="ARBA00022475"/>
    </source>
</evidence>
<keyword evidence="11" id="KW-0482">Metalloprotease</keyword>
<keyword evidence="10 13" id="KW-1133">Transmembrane helix</keyword>
<evidence type="ECO:0000259" key="14">
    <source>
        <dbReference type="Pfam" id="PF02163"/>
    </source>
</evidence>
<dbReference type="InterPro" id="IPR044537">
    <property type="entry name" value="Rip2-like"/>
</dbReference>
<evidence type="ECO:0000313" key="16">
    <source>
        <dbReference type="Proteomes" id="UP000231267"/>
    </source>
</evidence>
<comment type="similarity">
    <text evidence="3">Belongs to the peptidase M50B family.</text>
</comment>
<sequence length="205" mass="22754">MLLYLLISIPFFLLALVIHEYAHGWVANKLGDSTARHSGRLTFNPMAHIDPVGTVILPLFLLLLHSPVVFGWAKPVPVNFSRLKNPKEDMFWVAIAGPGANFIAALFFALLIKIPFVAGIGILRLIFTQLLVMNVALAVFNLLPVPPLDGSRIMFSVLPNNLAYRYIKLEPYGMFILIALLWLGIMNSVIWPVISVLIKILGVSL</sequence>
<feature type="transmembrane region" description="Helical" evidence="13">
    <location>
        <begin position="90"/>
        <end position="110"/>
    </location>
</feature>